<comment type="caution">
    <text evidence="3">The sequence shown here is derived from an EMBL/GenBank/DDBJ whole genome shotgun (WGS) entry which is preliminary data.</text>
</comment>
<dbReference type="PANTHER" id="PTHR42903">
    <property type="entry name" value="INNER MEMBRANE PROTEIN YCCF"/>
    <property type="match status" value="1"/>
</dbReference>
<dbReference type="AlphaFoldDB" id="A0A938WPT1"/>
<protein>
    <submittedName>
        <fullName evidence="3">YccF domain-containing protein</fullName>
    </submittedName>
</protein>
<dbReference type="NCBIfam" id="NF008740">
    <property type="entry name" value="PRK11770.1-2"/>
    <property type="match status" value="1"/>
</dbReference>
<keyword evidence="4" id="KW-1185">Reference proteome</keyword>
<dbReference type="InterPro" id="IPR052937">
    <property type="entry name" value="Inner_membrane_protein"/>
</dbReference>
<dbReference type="InterPro" id="IPR005185">
    <property type="entry name" value="YccF"/>
</dbReference>
<proteinExistence type="predicted"/>
<name>A0A938WPT1_9BACT</name>
<organism evidence="3 4">
    <name type="scientific">Marseilla massiliensis</name>
    <dbReference type="NCBI Taxonomy" id="1841864"/>
    <lineage>
        <taxon>Bacteria</taxon>
        <taxon>Pseudomonadati</taxon>
        <taxon>Bacteroidota</taxon>
        <taxon>Bacteroidia</taxon>
        <taxon>Bacteroidales</taxon>
        <taxon>Prevotellaceae</taxon>
        <taxon>Marseilla</taxon>
    </lineage>
</organism>
<accession>A0A938WPT1</accession>
<dbReference type="EMBL" id="JACJJL010000034">
    <property type="protein sequence ID" value="MBM6662917.1"/>
    <property type="molecule type" value="Genomic_DNA"/>
</dbReference>
<evidence type="ECO:0000313" key="4">
    <source>
        <dbReference type="Proteomes" id="UP000764045"/>
    </source>
</evidence>
<dbReference type="GO" id="GO:0005886">
    <property type="term" value="C:plasma membrane"/>
    <property type="evidence" value="ECO:0007669"/>
    <property type="project" value="TreeGrafter"/>
</dbReference>
<evidence type="ECO:0000313" key="3">
    <source>
        <dbReference type="EMBL" id="MBM6662917.1"/>
    </source>
</evidence>
<evidence type="ECO:0000259" key="2">
    <source>
        <dbReference type="Pfam" id="PF03733"/>
    </source>
</evidence>
<dbReference type="Proteomes" id="UP000764045">
    <property type="component" value="Unassembled WGS sequence"/>
</dbReference>
<sequence length="126" mass="13969">MRIIGNLLWWLFGGLEAAIGYFTGSVAMAITIIGIPVALQTFKLGLLCLWPFGAVVKETDGPTGCIRIPLNILWIVFGGLWSWLMHVFFGALLFVSIIGIPFAKQHFKMARLSLAPFGKTVELNMW</sequence>
<keyword evidence="1" id="KW-0472">Membrane</keyword>
<dbReference type="RefSeq" id="WP_205111798.1">
    <property type="nucleotide sequence ID" value="NZ_CAWUJD010000001.1"/>
</dbReference>
<feature type="domain" description="Inner membrane component" evidence="2">
    <location>
        <begin position="4"/>
        <end position="53"/>
    </location>
</feature>
<feature type="domain" description="Inner membrane component" evidence="2">
    <location>
        <begin position="70"/>
        <end position="119"/>
    </location>
</feature>
<keyword evidence="1" id="KW-0812">Transmembrane</keyword>
<dbReference type="Pfam" id="PF03733">
    <property type="entry name" value="YccF"/>
    <property type="match status" value="2"/>
</dbReference>
<feature type="transmembrane region" description="Helical" evidence="1">
    <location>
        <begin position="7"/>
        <end position="35"/>
    </location>
</feature>
<reference evidence="3 4" key="1">
    <citation type="journal article" date="2021" name="Sci. Rep.">
        <title>The distribution of antibiotic resistance genes in chicken gut microbiota commensals.</title>
        <authorList>
            <person name="Juricova H."/>
            <person name="Matiasovicova J."/>
            <person name="Kubasova T."/>
            <person name="Cejkova D."/>
            <person name="Rychlik I."/>
        </authorList>
    </citation>
    <scope>NUCLEOTIDE SEQUENCE [LARGE SCALE GENOMIC DNA]</scope>
    <source>
        <strain evidence="3 4">An819</strain>
    </source>
</reference>
<dbReference type="PANTHER" id="PTHR42903:SF1">
    <property type="entry name" value="INNER MEMBRANE PROTEIN YCCF"/>
    <property type="match status" value="1"/>
</dbReference>
<keyword evidence="1" id="KW-1133">Transmembrane helix</keyword>
<gene>
    <name evidence="3" type="ORF">H6B30_14400</name>
</gene>
<feature type="transmembrane region" description="Helical" evidence="1">
    <location>
        <begin position="80"/>
        <end position="103"/>
    </location>
</feature>
<evidence type="ECO:0000256" key="1">
    <source>
        <dbReference type="SAM" id="Phobius"/>
    </source>
</evidence>